<dbReference type="Proteomes" id="UP000291189">
    <property type="component" value="Unassembled WGS sequence"/>
</dbReference>
<keyword evidence="1" id="KW-0812">Transmembrane</keyword>
<name>A0A4Q5JA85_9ACTN</name>
<accession>A0A4Q5JA85</accession>
<dbReference type="AlphaFoldDB" id="A0A4Q5JA85"/>
<evidence type="ECO:0000313" key="2">
    <source>
        <dbReference type="EMBL" id="RYU14889.1"/>
    </source>
</evidence>
<organism evidence="2 3">
    <name type="scientific">Nocardioides iriomotensis</name>
    <dbReference type="NCBI Taxonomy" id="715784"/>
    <lineage>
        <taxon>Bacteria</taxon>
        <taxon>Bacillati</taxon>
        <taxon>Actinomycetota</taxon>
        <taxon>Actinomycetes</taxon>
        <taxon>Propionibacteriales</taxon>
        <taxon>Nocardioidaceae</taxon>
        <taxon>Nocardioides</taxon>
    </lineage>
</organism>
<comment type="caution">
    <text evidence="2">The sequence shown here is derived from an EMBL/GenBank/DDBJ whole genome shotgun (WGS) entry which is preliminary data.</text>
</comment>
<feature type="transmembrane region" description="Helical" evidence="1">
    <location>
        <begin position="37"/>
        <end position="56"/>
    </location>
</feature>
<dbReference type="OrthoDB" id="3830292at2"/>
<protein>
    <submittedName>
        <fullName evidence="2">DUF4229 domain-containing protein</fullName>
    </submittedName>
</protein>
<feature type="transmembrane region" description="Helical" evidence="1">
    <location>
        <begin position="12"/>
        <end position="31"/>
    </location>
</feature>
<evidence type="ECO:0000256" key="1">
    <source>
        <dbReference type="SAM" id="Phobius"/>
    </source>
</evidence>
<keyword evidence="1" id="KW-0472">Membrane</keyword>
<keyword evidence="3" id="KW-1185">Reference proteome</keyword>
<dbReference type="Pfam" id="PF14012">
    <property type="entry name" value="DUF4229"/>
    <property type="match status" value="1"/>
</dbReference>
<proteinExistence type="predicted"/>
<gene>
    <name evidence="2" type="ORF">ETU37_02630</name>
</gene>
<evidence type="ECO:0000313" key="3">
    <source>
        <dbReference type="Proteomes" id="UP000291189"/>
    </source>
</evidence>
<dbReference type="InterPro" id="IPR025323">
    <property type="entry name" value="DUF4229"/>
</dbReference>
<keyword evidence="1" id="KW-1133">Transmembrane helix</keyword>
<sequence>MKEFVVYTLSRIGIFVASYAVIAGVYLAVTGGDSIPLLWPLLLAAVVSAVASYYLLRGQRERFAAVVQRRAERATAAFEERKAREDAE</sequence>
<dbReference type="EMBL" id="SDPU01000009">
    <property type="protein sequence ID" value="RYU14889.1"/>
    <property type="molecule type" value="Genomic_DNA"/>
</dbReference>
<dbReference type="RefSeq" id="WP_129985312.1">
    <property type="nucleotide sequence ID" value="NZ_SDPU01000009.1"/>
</dbReference>
<reference evidence="2 3" key="1">
    <citation type="submission" date="2019-01" db="EMBL/GenBank/DDBJ databases">
        <title>Nocardioides guangzhouensis sp. nov., an actinobacterium isolated from soil.</title>
        <authorList>
            <person name="Fu Y."/>
            <person name="Cai Y."/>
            <person name="Lin Z."/>
            <person name="Chen P."/>
        </authorList>
    </citation>
    <scope>NUCLEOTIDE SEQUENCE [LARGE SCALE GENOMIC DNA]</scope>
    <source>
        <strain evidence="2 3">NBRC 105384</strain>
    </source>
</reference>